<feature type="non-terminal residue" evidence="2">
    <location>
        <position position="327"/>
    </location>
</feature>
<evidence type="ECO:0000256" key="1">
    <source>
        <dbReference type="SAM" id="MobiDB-lite"/>
    </source>
</evidence>
<evidence type="ECO:0008006" key="4">
    <source>
        <dbReference type="Google" id="ProtNLM"/>
    </source>
</evidence>
<comment type="caution">
    <text evidence="2">The sequence shown here is derived from an EMBL/GenBank/DDBJ whole genome shotgun (WGS) entry which is preliminary data.</text>
</comment>
<proteinExistence type="predicted"/>
<feature type="region of interest" description="Disordered" evidence="1">
    <location>
        <begin position="177"/>
        <end position="215"/>
    </location>
</feature>
<dbReference type="InterPro" id="IPR039634">
    <property type="entry name" value="Bul1-like"/>
</dbReference>
<dbReference type="Proteomes" id="UP000750711">
    <property type="component" value="Unassembled WGS sequence"/>
</dbReference>
<feature type="compositionally biased region" description="Polar residues" evidence="1">
    <location>
        <begin position="191"/>
        <end position="201"/>
    </location>
</feature>
<dbReference type="PANTHER" id="PTHR31904:SF1">
    <property type="entry name" value="BYPASS OF STOP CODON PROTEIN 5-RELATED"/>
    <property type="match status" value="1"/>
</dbReference>
<evidence type="ECO:0000313" key="3">
    <source>
        <dbReference type="Proteomes" id="UP000750711"/>
    </source>
</evidence>
<reference evidence="2" key="1">
    <citation type="submission" date="2021-03" db="EMBL/GenBank/DDBJ databases">
        <title>Comparative genomics and phylogenomic investigation of the class Geoglossomycetes provide insights into ecological specialization and systematics.</title>
        <authorList>
            <person name="Melie T."/>
            <person name="Pirro S."/>
            <person name="Miller A.N."/>
            <person name="Quandt A."/>
        </authorList>
    </citation>
    <scope>NUCLEOTIDE SEQUENCE</scope>
    <source>
        <strain evidence="2">CAQ_001_2017</strain>
    </source>
</reference>
<feature type="compositionally biased region" description="Low complexity" evidence="1">
    <location>
        <begin position="202"/>
        <end position="215"/>
    </location>
</feature>
<sequence>MAPDMARISYAIKVKVVQNRECDGKPITVAEKARKVRVIPASEEHPPLNAEDGNDKGYVLRREKDLRKGMFKGKLGRLTVEAAQPRSLRLPPPRSGASRQVATMATVKLRFDPTDENTAPPKLGTLVSKLKVHTFFGVKPMNTLPGKEDALYTFGRSVYSTSVQLSSRCIESVRWERRKEGETEDGRRDSCVSTLTGMTGESTPSNRSRRSSTGSKHGIFHIAEILVPITLPKSKAVPPTFHSCLVSRVYALDFSLSAQAPSGASISSCSLSLKVPIQISAAGNASLNSQDPETYEVEEFFNPRSIAPPAADLTGTSSSIVQTQAQP</sequence>
<dbReference type="AlphaFoldDB" id="A0A9P8IBM2"/>
<feature type="compositionally biased region" description="Polar residues" evidence="1">
    <location>
        <begin position="314"/>
        <end position="327"/>
    </location>
</feature>
<organism evidence="2 3">
    <name type="scientific">Trichoglossum hirsutum</name>
    <dbReference type="NCBI Taxonomy" id="265104"/>
    <lineage>
        <taxon>Eukaryota</taxon>
        <taxon>Fungi</taxon>
        <taxon>Dikarya</taxon>
        <taxon>Ascomycota</taxon>
        <taxon>Pezizomycotina</taxon>
        <taxon>Geoglossomycetes</taxon>
        <taxon>Geoglossales</taxon>
        <taxon>Geoglossaceae</taxon>
        <taxon>Trichoglossum</taxon>
    </lineage>
</organism>
<keyword evidence="3" id="KW-1185">Reference proteome</keyword>
<feature type="compositionally biased region" description="Basic and acidic residues" evidence="1">
    <location>
        <begin position="177"/>
        <end position="190"/>
    </location>
</feature>
<evidence type="ECO:0000313" key="2">
    <source>
        <dbReference type="EMBL" id="KAH0551096.1"/>
    </source>
</evidence>
<protein>
    <recommendedName>
        <fullName evidence="4">Arrestin-like N-terminal domain-containing protein</fullName>
    </recommendedName>
</protein>
<dbReference type="EMBL" id="JAGHQM010002203">
    <property type="protein sequence ID" value="KAH0551096.1"/>
    <property type="molecule type" value="Genomic_DNA"/>
</dbReference>
<accession>A0A9P8IBM2</accession>
<feature type="region of interest" description="Disordered" evidence="1">
    <location>
        <begin position="306"/>
        <end position="327"/>
    </location>
</feature>
<name>A0A9P8IBM2_9PEZI</name>
<gene>
    <name evidence="2" type="ORF">GP486_007556</name>
</gene>
<dbReference type="PANTHER" id="PTHR31904">
    <property type="entry name" value="BYPASS OF STOP CODON PROTEIN 5-RELATED"/>
    <property type="match status" value="1"/>
</dbReference>